<organism evidence="1">
    <name type="scientific">Anopheles atroparvus</name>
    <name type="common">European mosquito</name>
    <dbReference type="NCBI Taxonomy" id="41427"/>
    <lineage>
        <taxon>Eukaryota</taxon>
        <taxon>Metazoa</taxon>
        <taxon>Ecdysozoa</taxon>
        <taxon>Arthropoda</taxon>
        <taxon>Hexapoda</taxon>
        <taxon>Insecta</taxon>
        <taxon>Pterygota</taxon>
        <taxon>Neoptera</taxon>
        <taxon>Endopterygota</taxon>
        <taxon>Diptera</taxon>
        <taxon>Nematocera</taxon>
        <taxon>Culicoidea</taxon>
        <taxon>Culicidae</taxon>
        <taxon>Anophelinae</taxon>
        <taxon>Anopheles</taxon>
    </lineage>
</organism>
<accession>A0A182J5M8</accession>
<evidence type="ECO:0000313" key="1">
    <source>
        <dbReference type="EnsemblMetazoa" id="AATE011818-PA.1"/>
    </source>
</evidence>
<dbReference type="AlphaFoldDB" id="A0A182J5M8"/>
<name>A0A182J5M8_ANOAO</name>
<protein>
    <submittedName>
        <fullName evidence="1">Uncharacterized protein</fullName>
    </submittedName>
</protein>
<dbReference type="VEuPathDB" id="VectorBase:AATE011818"/>
<reference evidence="1" key="1">
    <citation type="submission" date="2022-08" db="UniProtKB">
        <authorList>
            <consortium name="EnsemblMetazoa"/>
        </authorList>
    </citation>
    <scope>IDENTIFICATION</scope>
    <source>
        <strain evidence="1">EBRO</strain>
    </source>
</reference>
<dbReference type="EnsemblMetazoa" id="AATE011818-RA">
    <property type="protein sequence ID" value="AATE011818-PA.1"/>
    <property type="gene ID" value="AATE011818"/>
</dbReference>
<sequence>MEPKFIRYIRFNGYLIMVVAFLGVFDGVLKWIQQLESGDPYGYDGFFLLAWIIAIASLYQAICLEVGILLYPIGYLLGLEALIVTLRHVLCWWTDDIEESFLRSSGDLCQWIVYFYYTLHILGKMFTSKDRSTETAKPPAYPVVTTQ</sequence>
<proteinExistence type="predicted"/>